<keyword evidence="1" id="KW-0812">Transmembrane</keyword>
<protein>
    <recommendedName>
        <fullName evidence="4">Lipoprotein</fullName>
    </recommendedName>
</protein>
<sequence>MFNKGQISHLLGCLFLISASCVGTKSQKAASQFDSGYCSPAISYHYDSTLYPLPTKEVLSRKNTGAFSAHTLLVANAAGVFEELLKLDSTKKIYDKNPTDSIRIKYINSKNKVLTQVMLISTEIESIAAELDCEGERAEILADYLTERENSRNNLLTVLSITSGAFLTIAGTLASQKLNDTQQDAIAISGGVISASFGLSILFIKTKVKYYHKRNLLAEIWNDPDNSKIFPPSIWYLLKEPFFSNTHEYSVVHNIKNRWKELKLEAEGSEVSNQEKQLLFGVGGTYTKGMLRTRSSMLNEVQASTRLMNQDLQAFILEITSRY</sequence>
<evidence type="ECO:0000256" key="1">
    <source>
        <dbReference type="SAM" id="Phobius"/>
    </source>
</evidence>
<dbReference type="OrthoDB" id="836646at2"/>
<proteinExistence type="predicted"/>
<feature type="transmembrane region" description="Helical" evidence="1">
    <location>
        <begin position="185"/>
        <end position="204"/>
    </location>
</feature>
<evidence type="ECO:0000313" key="3">
    <source>
        <dbReference type="Proteomes" id="UP000030185"/>
    </source>
</evidence>
<keyword evidence="1" id="KW-0472">Membrane</keyword>
<evidence type="ECO:0008006" key="4">
    <source>
        <dbReference type="Google" id="ProtNLM"/>
    </source>
</evidence>
<name>A0A098LBS9_9BACT</name>
<gene>
    <name evidence="2" type="ORF">MYP_1599</name>
</gene>
<dbReference type="EMBL" id="BBLT01000002">
    <property type="protein sequence ID" value="GAL84371.1"/>
    <property type="molecule type" value="Genomic_DNA"/>
</dbReference>
<dbReference type="PROSITE" id="PS51257">
    <property type="entry name" value="PROKAR_LIPOPROTEIN"/>
    <property type="match status" value="1"/>
</dbReference>
<dbReference type="STRING" id="153721.MYP_1599"/>
<dbReference type="Proteomes" id="UP000030185">
    <property type="component" value="Unassembled WGS sequence"/>
</dbReference>
<reference evidence="2 3" key="1">
    <citation type="submission" date="2014-09" db="EMBL/GenBank/DDBJ databases">
        <title>Sporocytophaga myxococcoides PG-01 genome sequencing.</title>
        <authorList>
            <person name="Liu L."/>
            <person name="Gao P.J."/>
            <person name="Chen G.J."/>
            <person name="Wang L.S."/>
        </authorList>
    </citation>
    <scope>NUCLEOTIDE SEQUENCE [LARGE SCALE GENOMIC DNA]</scope>
    <source>
        <strain evidence="2 3">PG-01</strain>
    </source>
</reference>
<comment type="caution">
    <text evidence="2">The sequence shown here is derived from an EMBL/GenBank/DDBJ whole genome shotgun (WGS) entry which is preliminary data.</text>
</comment>
<keyword evidence="3" id="KW-1185">Reference proteome</keyword>
<accession>A0A098LBS9</accession>
<organism evidence="2 3">
    <name type="scientific">Sporocytophaga myxococcoides</name>
    <dbReference type="NCBI Taxonomy" id="153721"/>
    <lineage>
        <taxon>Bacteria</taxon>
        <taxon>Pseudomonadati</taxon>
        <taxon>Bacteroidota</taxon>
        <taxon>Cytophagia</taxon>
        <taxon>Cytophagales</taxon>
        <taxon>Cytophagaceae</taxon>
        <taxon>Sporocytophaga</taxon>
    </lineage>
</organism>
<evidence type="ECO:0000313" key="2">
    <source>
        <dbReference type="EMBL" id="GAL84371.1"/>
    </source>
</evidence>
<keyword evidence="1" id="KW-1133">Transmembrane helix</keyword>
<dbReference type="AlphaFoldDB" id="A0A098LBS9"/>
<dbReference type="eggNOG" id="ENOG502Z8F6">
    <property type="taxonomic scope" value="Bacteria"/>
</dbReference>
<dbReference type="RefSeq" id="WP_052430016.1">
    <property type="nucleotide sequence ID" value="NZ_BBLT01000002.1"/>
</dbReference>